<proteinExistence type="predicted"/>
<dbReference type="Pfam" id="PF17110">
    <property type="entry name" value="TFB6"/>
    <property type="match status" value="1"/>
</dbReference>
<feature type="compositionally biased region" description="Low complexity" evidence="1">
    <location>
        <begin position="22"/>
        <end position="44"/>
    </location>
</feature>
<reference evidence="2 3" key="2">
    <citation type="journal article" date="2015" name="Eukaryot. Cell">
        <title>Asexual propagation of a virulent clone complex in a human and feline outbreak of sporotrichosis.</title>
        <authorList>
            <person name="Teixeira Mde M."/>
            <person name="Rodrigues A.M."/>
            <person name="Tsui C.K."/>
            <person name="de Almeida L.G."/>
            <person name="Van Diepeningen A.D."/>
            <person name="van den Ende B.G."/>
            <person name="Fernandes G.F."/>
            <person name="Kano R."/>
            <person name="Hamelin R.C."/>
            <person name="Lopes-Bezerra L.M."/>
            <person name="Vasconcelos A.T."/>
            <person name="de Hoog S."/>
            <person name="de Camargo Z.P."/>
            <person name="Felipe M.S."/>
        </authorList>
    </citation>
    <scope>NUCLEOTIDE SEQUENCE [LARGE SCALE GENOMIC DNA]</scope>
    <source>
        <strain evidence="2 3">1099-18</strain>
    </source>
</reference>
<accession>A0A0F2M536</accession>
<dbReference type="GO" id="GO:0005675">
    <property type="term" value="C:transcription factor TFIIH holo complex"/>
    <property type="evidence" value="ECO:0007669"/>
    <property type="project" value="TreeGrafter"/>
</dbReference>
<dbReference type="PANTHER" id="PTHR37781">
    <property type="entry name" value="TFIIH COMPLEX SUBUNIT"/>
    <property type="match status" value="1"/>
</dbReference>
<evidence type="ECO:0008006" key="4">
    <source>
        <dbReference type="Google" id="ProtNLM"/>
    </source>
</evidence>
<comment type="caution">
    <text evidence="2">The sequence shown here is derived from an EMBL/GenBank/DDBJ whole genome shotgun (WGS) entry which is preliminary data.</text>
</comment>
<dbReference type="KEGG" id="ssck:SPSK_09458"/>
<dbReference type="OrthoDB" id="5420410at2759"/>
<feature type="compositionally biased region" description="Acidic residues" evidence="1">
    <location>
        <begin position="91"/>
        <end position="103"/>
    </location>
</feature>
<gene>
    <name evidence="2" type="ORF">SPSK_09458</name>
</gene>
<dbReference type="Proteomes" id="UP000033710">
    <property type="component" value="Unassembled WGS sequence"/>
</dbReference>
<evidence type="ECO:0000313" key="3">
    <source>
        <dbReference type="Proteomes" id="UP000033710"/>
    </source>
</evidence>
<evidence type="ECO:0000256" key="1">
    <source>
        <dbReference type="SAM" id="MobiDB-lite"/>
    </source>
</evidence>
<reference evidence="2 3" key="1">
    <citation type="journal article" date="2014" name="BMC Genomics">
        <title>Comparative genomics of the major fungal agents of human and animal Sporotrichosis: Sporothrix schenckii and Sporothrix brasiliensis.</title>
        <authorList>
            <person name="Teixeira M.M."/>
            <person name="de Almeida L.G."/>
            <person name="Kubitschek-Barreira P."/>
            <person name="Alves F.L."/>
            <person name="Kioshima E.S."/>
            <person name="Abadio A.K."/>
            <person name="Fernandes L."/>
            <person name="Derengowski L.S."/>
            <person name="Ferreira K.S."/>
            <person name="Souza R.C."/>
            <person name="Ruiz J.C."/>
            <person name="de Andrade N.C."/>
            <person name="Paes H.C."/>
            <person name="Nicola A.M."/>
            <person name="Albuquerque P."/>
            <person name="Gerber A.L."/>
            <person name="Martins V.P."/>
            <person name="Peconick L.D."/>
            <person name="Neto A.V."/>
            <person name="Chaucanez C.B."/>
            <person name="Silva P.A."/>
            <person name="Cunha O.L."/>
            <person name="de Oliveira F.F."/>
            <person name="dos Santos T.C."/>
            <person name="Barros A.L."/>
            <person name="Soares M.A."/>
            <person name="de Oliveira L.M."/>
            <person name="Marini M.M."/>
            <person name="Villalobos-Duno H."/>
            <person name="Cunha M.M."/>
            <person name="de Hoog S."/>
            <person name="da Silveira J.F."/>
            <person name="Henrissat B."/>
            <person name="Nino-Vega G.A."/>
            <person name="Cisalpino P.S."/>
            <person name="Mora-Montes H.M."/>
            <person name="Almeida S.R."/>
            <person name="Stajich J.E."/>
            <person name="Lopes-Bezerra L.M."/>
            <person name="Vasconcelos A.T."/>
            <person name="Felipe M.S."/>
        </authorList>
    </citation>
    <scope>NUCLEOTIDE SEQUENCE [LARGE SCALE GENOMIC DNA]</scope>
    <source>
        <strain evidence="2 3">1099-18</strain>
    </source>
</reference>
<protein>
    <recommendedName>
        <fullName evidence="4">Meiotic recombination protein DMC1</fullName>
    </recommendedName>
</protein>
<dbReference type="AlphaFoldDB" id="A0A0F2M536"/>
<name>A0A0F2M536_SPOSC</name>
<feature type="region of interest" description="Disordered" evidence="1">
    <location>
        <begin position="1"/>
        <end position="61"/>
    </location>
</feature>
<feature type="region of interest" description="Disordered" evidence="1">
    <location>
        <begin position="347"/>
        <end position="375"/>
    </location>
</feature>
<sequence length="375" mass="40558">MADPARTPASSGVSPGPGGFVPGSSGLMSPTPSHASSARSTSSALGLPHPRSHPLRPGSSKEEIVRRFVSDRLLHISRRFVKRSGIVEAGSGDDVDDDDDDDINNNLDNNNGGSSHHDTAGYASMGELCRDLDALLNNLWRSGTPSLQVQYLLSIASELIAWMEGFPPSPRATLALLRKLDYCFASLVVGEDLETRETLPGFEGGSTNSYRRVGLSRTDMVRCRSIAEQTRMVVVDVFRRGPPDPLDERNANTTNPSRSGRSRAAQGPSQRRREDREGTVGTEASSTVQGEETDAERETTAEPTDDDATTLADEGDDDDDASDDDVSDVQMSVARVYEFTLVKLGQALGDQPARIGDFEPPGDRMVLEDENDDEY</sequence>
<dbReference type="EMBL" id="AXCR01000007">
    <property type="protein sequence ID" value="KJR84732.1"/>
    <property type="molecule type" value="Genomic_DNA"/>
</dbReference>
<dbReference type="VEuPathDB" id="FungiDB:SPSK_09458"/>
<feature type="region of interest" description="Disordered" evidence="1">
    <location>
        <begin position="239"/>
        <end position="329"/>
    </location>
</feature>
<feature type="compositionally biased region" description="Acidic residues" evidence="1">
    <location>
        <begin position="303"/>
        <end position="327"/>
    </location>
</feature>
<evidence type="ECO:0000313" key="2">
    <source>
        <dbReference type="EMBL" id="KJR84732.1"/>
    </source>
</evidence>
<dbReference type="InterPro" id="IPR031349">
    <property type="entry name" value="Tfb6"/>
</dbReference>
<feature type="region of interest" description="Disordered" evidence="1">
    <location>
        <begin position="88"/>
        <end position="118"/>
    </location>
</feature>
<organism evidence="2 3">
    <name type="scientific">Sporothrix schenckii 1099-18</name>
    <dbReference type="NCBI Taxonomy" id="1397361"/>
    <lineage>
        <taxon>Eukaryota</taxon>
        <taxon>Fungi</taxon>
        <taxon>Dikarya</taxon>
        <taxon>Ascomycota</taxon>
        <taxon>Pezizomycotina</taxon>
        <taxon>Sordariomycetes</taxon>
        <taxon>Sordariomycetidae</taxon>
        <taxon>Ophiostomatales</taxon>
        <taxon>Ophiostomataceae</taxon>
        <taxon>Sporothrix</taxon>
    </lineage>
</organism>
<dbReference type="PANTHER" id="PTHR37781:SF1">
    <property type="entry name" value="ADR380WP"/>
    <property type="match status" value="1"/>
</dbReference>
<feature type="compositionally biased region" description="Basic and acidic residues" evidence="1">
    <location>
        <begin position="239"/>
        <end position="250"/>
    </location>
</feature>
<dbReference type="GeneID" id="27671307"/>
<dbReference type="RefSeq" id="XP_016587408.1">
    <property type="nucleotide sequence ID" value="XM_016736030.1"/>
</dbReference>